<dbReference type="Proteomes" id="UP000626109">
    <property type="component" value="Unassembled WGS sequence"/>
</dbReference>
<keyword evidence="1" id="KW-0732">Signal</keyword>
<evidence type="ECO:0000313" key="3">
    <source>
        <dbReference type="Proteomes" id="UP000626109"/>
    </source>
</evidence>
<name>A0A813LHK5_POLGL</name>
<evidence type="ECO:0000256" key="1">
    <source>
        <dbReference type="SAM" id="SignalP"/>
    </source>
</evidence>
<evidence type="ECO:0000313" key="2">
    <source>
        <dbReference type="EMBL" id="CAE8726468.1"/>
    </source>
</evidence>
<dbReference type="AlphaFoldDB" id="A0A813LHK5"/>
<organism evidence="2 3">
    <name type="scientific">Polarella glacialis</name>
    <name type="common">Dinoflagellate</name>
    <dbReference type="NCBI Taxonomy" id="89957"/>
    <lineage>
        <taxon>Eukaryota</taxon>
        <taxon>Sar</taxon>
        <taxon>Alveolata</taxon>
        <taxon>Dinophyceae</taxon>
        <taxon>Suessiales</taxon>
        <taxon>Suessiaceae</taxon>
        <taxon>Polarella</taxon>
    </lineage>
</organism>
<proteinExistence type="predicted"/>
<protein>
    <submittedName>
        <fullName evidence="2">Uncharacterized protein</fullName>
    </submittedName>
</protein>
<comment type="caution">
    <text evidence="2">The sequence shown here is derived from an EMBL/GenBank/DDBJ whole genome shotgun (WGS) entry which is preliminary data.</text>
</comment>
<accession>A0A813LHK5</accession>
<sequence length="461" mass="50459">MAMSVCHALCLALHIARLPLVIAYLPPTSAPWQPTYDLANSTISMQCNSSGWSSPERGAEFGIISYDWSNSKVQWAASKPMDCEERLAKQAEMTGQQGTGSHVFVYRNLVKALPWFTTVREKLNDPAYSGWFLRFKPSAAPYHVPACAAENQSKCSTFYHDQEQTPAVPTAAQPHPDGSCTDGVCDCGTQPCGEYLFDHRNGSMLRDWLIKEHIGGPAGLRNPSVHGFFMDDYWCSNLICAQDPSVAGCPCRDPVQGPTEVDKNNQADMGLSDEDVRDIALGWNETMAAVEKSILGAGAYTWWLMDGQTNANAGPTLLKRDTCASQLRGACTESSHWQRSPQLFGLTINSSAVAPAQLEQDVAFFQLARGDYAWLGWGVWGMTWPFNAEPAHGELPPLPYGVPRPALLSKDFGKPSGLCKETRSGVFERGYTKAHISLDCNTFTASLESHPILASRKGLIV</sequence>
<dbReference type="EMBL" id="CAJNNW010035232">
    <property type="protein sequence ID" value="CAE8726468.1"/>
    <property type="molecule type" value="Genomic_DNA"/>
</dbReference>
<feature type="chain" id="PRO_5032356683" evidence="1">
    <location>
        <begin position="24"/>
        <end position="461"/>
    </location>
</feature>
<reference evidence="2" key="1">
    <citation type="submission" date="2021-02" db="EMBL/GenBank/DDBJ databases">
        <authorList>
            <person name="Dougan E. K."/>
            <person name="Rhodes N."/>
            <person name="Thang M."/>
            <person name="Chan C."/>
        </authorList>
    </citation>
    <scope>NUCLEOTIDE SEQUENCE</scope>
</reference>
<feature type="signal peptide" evidence="1">
    <location>
        <begin position="1"/>
        <end position="23"/>
    </location>
</feature>
<gene>
    <name evidence="2" type="ORF">PGLA2088_LOCUS44486</name>
</gene>